<comment type="caution">
    <text evidence="4">The sequence shown here is derived from an EMBL/GenBank/DDBJ whole genome shotgun (WGS) entry which is preliminary data.</text>
</comment>
<dbReference type="PANTHER" id="PTHR10627">
    <property type="entry name" value="SCP160"/>
    <property type="match status" value="1"/>
</dbReference>
<evidence type="ECO:0000313" key="5">
    <source>
        <dbReference type="Proteomes" id="UP000655225"/>
    </source>
</evidence>
<evidence type="ECO:0000256" key="1">
    <source>
        <dbReference type="ARBA" id="ARBA00022737"/>
    </source>
</evidence>
<feature type="compositionally biased region" description="Basic and acidic residues" evidence="2">
    <location>
        <begin position="222"/>
        <end position="232"/>
    </location>
</feature>
<dbReference type="PROSITE" id="PS50105">
    <property type="entry name" value="SAM_DOMAIN"/>
    <property type="match status" value="1"/>
</dbReference>
<dbReference type="Pfam" id="PF07647">
    <property type="entry name" value="SAM_2"/>
    <property type="match status" value="1"/>
</dbReference>
<dbReference type="SUPFAM" id="SSF47769">
    <property type="entry name" value="SAM/Pointed domain"/>
    <property type="match status" value="1"/>
</dbReference>
<dbReference type="CDD" id="cd09487">
    <property type="entry name" value="SAM_superfamily"/>
    <property type="match status" value="1"/>
</dbReference>
<dbReference type="EMBL" id="JABCRI010000023">
    <property type="protein sequence ID" value="KAF8378057.1"/>
    <property type="molecule type" value="Genomic_DNA"/>
</dbReference>
<feature type="compositionally biased region" description="Basic and acidic residues" evidence="2">
    <location>
        <begin position="101"/>
        <end position="113"/>
    </location>
</feature>
<feature type="region of interest" description="Disordered" evidence="2">
    <location>
        <begin position="1"/>
        <end position="118"/>
    </location>
</feature>
<feature type="compositionally biased region" description="Basic and acidic residues" evidence="2">
    <location>
        <begin position="198"/>
        <end position="210"/>
    </location>
</feature>
<sequence>MAELQPPAPEGPISGGAMVVSENLGQGLASKRQRRPSVRLGDIGDQPATISCDSYLRRSKQWKPPAAENDFKFRHPSQKDTTASGKASRTRPLTNLGNGGDCHETLETEDKNLSGDGNLDSIAFGIRKGKDLKAKRGGVTKRVRSNWVSKVDEGGEVNEKFSGGEDGYRDFDPEGSESPLKEQSPTHSMENGTPDFRQTSDKGLGNEREGNFPGQRRPARVRVSESRDHDAIELDGPPSDTDARDWKCGTSVDRNRVSDRGRCWSLEDGLRMWLNGLGLGRYAPVFEIHEVDEDILPLLTLEDLKDMGINAVGSRRKMNPSVSATLVTTTVFLPGSIPHLLQQPPPLVPHDPNSYASPTFSPVWPSSPSINDSPTCLTDSPIGATHVLPPTDSFTAPQIKFVVDLNKKLATTTGLSDTAPPHMDLQLSHPPTAPQLMVGSHPMITRSKTGKLLLIQLRGFEPRRTIRFEDEASFPLNQSFEHIRLKLRQKKCHSHSSRGYFKHMGLIVDTIMGMRYKGSLRASVLWL</sequence>
<evidence type="ECO:0000259" key="3">
    <source>
        <dbReference type="PROSITE" id="PS50105"/>
    </source>
</evidence>
<proteinExistence type="predicted"/>
<gene>
    <name evidence="4" type="ORF">HHK36_029391</name>
</gene>
<protein>
    <recommendedName>
        <fullName evidence="3">SAM domain-containing protein</fullName>
    </recommendedName>
</protein>
<feature type="compositionally biased region" description="Basic and acidic residues" evidence="2">
    <location>
        <begin position="155"/>
        <end position="172"/>
    </location>
</feature>
<name>A0A835CZK9_TETSI</name>
<feature type="compositionally biased region" description="Polar residues" evidence="2">
    <location>
        <begin position="181"/>
        <end position="191"/>
    </location>
</feature>
<evidence type="ECO:0000313" key="4">
    <source>
        <dbReference type="EMBL" id="KAF8378057.1"/>
    </source>
</evidence>
<dbReference type="InterPro" id="IPR001660">
    <property type="entry name" value="SAM"/>
</dbReference>
<feature type="compositionally biased region" description="Polar residues" evidence="2">
    <location>
        <begin position="79"/>
        <end position="96"/>
    </location>
</feature>
<keyword evidence="1" id="KW-0677">Repeat</keyword>
<feature type="region of interest" description="Disordered" evidence="2">
    <location>
        <begin position="155"/>
        <end position="247"/>
    </location>
</feature>
<evidence type="ECO:0000256" key="2">
    <source>
        <dbReference type="SAM" id="MobiDB-lite"/>
    </source>
</evidence>
<accession>A0A835CZK9</accession>
<dbReference type="Proteomes" id="UP000655225">
    <property type="component" value="Unassembled WGS sequence"/>
</dbReference>
<dbReference type="PANTHER" id="PTHR10627:SF69">
    <property type="entry name" value="PROTEIN BICAUDAL C"/>
    <property type="match status" value="1"/>
</dbReference>
<dbReference type="Gene3D" id="1.10.150.50">
    <property type="entry name" value="Transcription Factor, Ets-1"/>
    <property type="match status" value="1"/>
</dbReference>
<dbReference type="SMART" id="SM00454">
    <property type="entry name" value="SAM"/>
    <property type="match status" value="1"/>
</dbReference>
<reference evidence="4 5" key="1">
    <citation type="submission" date="2020-04" db="EMBL/GenBank/DDBJ databases">
        <title>Plant Genome Project.</title>
        <authorList>
            <person name="Zhang R.-G."/>
        </authorList>
    </citation>
    <scope>NUCLEOTIDE SEQUENCE [LARGE SCALE GENOMIC DNA]</scope>
    <source>
        <strain evidence="4">YNK0</strain>
        <tissue evidence="4">Leaf</tissue>
    </source>
</reference>
<dbReference type="InterPro" id="IPR013761">
    <property type="entry name" value="SAM/pointed_sf"/>
</dbReference>
<dbReference type="OrthoDB" id="539213at2759"/>
<organism evidence="4 5">
    <name type="scientific">Tetracentron sinense</name>
    <name type="common">Spur-leaf</name>
    <dbReference type="NCBI Taxonomy" id="13715"/>
    <lineage>
        <taxon>Eukaryota</taxon>
        <taxon>Viridiplantae</taxon>
        <taxon>Streptophyta</taxon>
        <taxon>Embryophyta</taxon>
        <taxon>Tracheophyta</taxon>
        <taxon>Spermatophyta</taxon>
        <taxon>Magnoliopsida</taxon>
        <taxon>Trochodendrales</taxon>
        <taxon>Trochodendraceae</taxon>
        <taxon>Tetracentron</taxon>
    </lineage>
</organism>
<feature type="compositionally biased region" description="Pro residues" evidence="2">
    <location>
        <begin position="1"/>
        <end position="10"/>
    </location>
</feature>
<dbReference type="AlphaFoldDB" id="A0A835CZK9"/>
<keyword evidence="5" id="KW-1185">Reference proteome</keyword>
<feature type="domain" description="SAM" evidence="3">
    <location>
        <begin position="273"/>
        <end position="328"/>
    </location>
</feature>